<dbReference type="EMBL" id="KZ613939">
    <property type="protein sequence ID" value="PMD46435.1"/>
    <property type="molecule type" value="Genomic_DNA"/>
</dbReference>
<organism evidence="2 3">
    <name type="scientific">Hyaloscypha variabilis (strain UAMH 11265 / GT02V1 / F)</name>
    <name type="common">Meliniomyces variabilis</name>
    <dbReference type="NCBI Taxonomy" id="1149755"/>
    <lineage>
        <taxon>Eukaryota</taxon>
        <taxon>Fungi</taxon>
        <taxon>Dikarya</taxon>
        <taxon>Ascomycota</taxon>
        <taxon>Pezizomycotina</taxon>
        <taxon>Leotiomycetes</taxon>
        <taxon>Helotiales</taxon>
        <taxon>Hyaloscyphaceae</taxon>
        <taxon>Hyaloscypha</taxon>
        <taxon>Hyaloscypha variabilis</taxon>
    </lineage>
</organism>
<dbReference type="Pfam" id="PF06985">
    <property type="entry name" value="HET"/>
    <property type="match status" value="1"/>
</dbReference>
<evidence type="ECO:0000259" key="1">
    <source>
        <dbReference type="Pfam" id="PF06985"/>
    </source>
</evidence>
<dbReference type="STRING" id="1149755.A0A2J6S6N7"/>
<dbReference type="AlphaFoldDB" id="A0A2J6S6N7"/>
<protein>
    <submittedName>
        <fullName evidence="2">HET-domain-containing protein</fullName>
    </submittedName>
</protein>
<sequence>MSNASFSPVDSSYQYEKLTEPDALRLVLLLPSEDLQSPLRCDLINTTLSVCENDLLDHYTALSYVWGDPSHRVSIKVADETLSITVSLDAALRHLRDSSRTRRIWADAICINQKDFEERNQQVRQMASVYAIAQHTVIWIGEGTAETDELFSTLRLLASGKLQGTSQTMVVSEHIRISASQSVLARQWFRRVWVLQELVRSRDPWVQCGKFLVKWQDLKNVITTTAQVTGTENVQVIEDMGKLHAEYHLGRFRTQPGHDSDDATSVAGRLLTLLISRRALGVQDPRDRLFAHVGLLGSVNLDESLLRLIEVDYGKEESLVFFEIARFLTEAFGDYRILPLLEYGHTTNSTHLPSWVPDWSVDNPTGFETLSSALRLQDETSAAYFPPNPRCLNFWVPEFRVLASGGWSVARIQYLCPGEFCLDYKAPESKETFYSLKREVLQNPKYHCTVKDLLSLLEIGFTESYEKWQQVLKRSDTPDPRKVLTSITSHLGRLEVSYDPQTMLKTSGLFKSKTDITQAEKTMRQGIQTVCNYLADELLPQKQVALFGGPQSISKSGIFDFESQSLLAHLTILGFGKEAKNMFCHRKLATLGDGTPALVPDSTQPGDIVAILMRHAIPLILRPIQVENLSLEANLRAQIIKNGYHDLKKRKIEHFRVIGECFIEGLMYGEAYKRYKADLSRQPRVLALH</sequence>
<name>A0A2J6S6N7_HYAVF</name>
<accession>A0A2J6S6N7</accession>
<evidence type="ECO:0000313" key="3">
    <source>
        <dbReference type="Proteomes" id="UP000235786"/>
    </source>
</evidence>
<reference evidence="2 3" key="1">
    <citation type="submission" date="2016-04" db="EMBL/GenBank/DDBJ databases">
        <title>A degradative enzymes factory behind the ericoid mycorrhizal symbiosis.</title>
        <authorList>
            <consortium name="DOE Joint Genome Institute"/>
            <person name="Martino E."/>
            <person name="Morin E."/>
            <person name="Grelet G."/>
            <person name="Kuo A."/>
            <person name="Kohler A."/>
            <person name="Daghino S."/>
            <person name="Barry K."/>
            <person name="Choi C."/>
            <person name="Cichocki N."/>
            <person name="Clum A."/>
            <person name="Copeland A."/>
            <person name="Hainaut M."/>
            <person name="Haridas S."/>
            <person name="Labutti K."/>
            <person name="Lindquist E."/>
            <person name="Lipzen A."/>
            <person name="Khouja H.-R."/>
            <person name="Murat C."/>
            <person name="Ohm R."/>
            <person name="Olson A."/>
            <person name="Spatafora J."/>
            <person name="Veneault-Fourrey C."/>
            <person name="Henrissat B."/>
            <person name="Grigoriev I."/>
            <person name="Martin F."/>
            <person name="Perotto S."/>
        </authorList>
    </citation>
    <scope>NUCLEOTIDE SEQUENCE [LARGE SCALE GENOMIC DNA]</scope>
    <source>
        <strain evidence="2 3">F</strain>
    </source>
</reference>
<dbReference type="PANTHER" id="PTHR24148">
    <property type="entry name" value="ANKYRIN REPEAT DOMAIN-CONTAINING PROTEIN 39 HOMOLOG-RELATED"/>
    <property type="match status" value="1"/>
</dbReference>
<dbReference type="InterPro" id="IPR010730">
    <property type="entry name" value="HET"/>
</dbReference>
<dbReference type="InterPro" id="IPR052895">
    <property type="entry name" value="HetReg/Transcr_Mod"/>
</dbReference>
<feature type="domain" description="Heterokaryon incompatibility" evidence="1">
    <location>
        <begin position="59"/>
        <end position="197"/>
    </location>
</feature>
<proteinExistence type="predicted"/>
<dbReference type="Proteomes" id="UP000235786">
    <property type="component" value="Unassembled WGS sequence"/>
</dbReference>
<evidence type="ECO:0000313" key="2">
    <source>
        <dbReference type="EMBL" id="PMD46435.1"/>
    </source>
</evidence>
<dbReference type="OrthoDB" id="2157530at2759"/>
<keyword evidence="3" id="KW-1185">Reference proteome</keyword>
<dbReference type="PANTHER" id="PTHR24148:SF73">
    <property type="entry name" value="HET DOMAIN PROTEIN (AFU_ORTHOLOGUE AFUA_8G01020)"/>
    <property type="match status" value="1"/>
</dbReference>
<gene>
    <name evidence="2" type="ORF">L207DRAFT_577297</name>
</gene>